<dbReference type="EMBL" id="CP001229">
    <property type="protein sequence ID" value="ACN99693.1"/>
    <property type="molecule type" value="Genomic_DNA"/>
</dbReference>
<dbReference type="HOGENOM" id="CLU_2940116_0_0_0"/>
<gene>
    <name evidence="3" type="ordered locus">SULAZ_1710</name>
</gene>
<dbReference type="Proteomes" id="UP000001369">
    <property type="component" value="Chromosome"/>
</dbReference>
<dbReference type="InterPro" id="IPR035890">
    <property type="entry name" value="Anti-sigma-28_factor_FlgM_sf"/>
</dbReference>
<dbReference type="AlphaFoldDB" id="C1DX32"/>
<reference evidence="3 4" key="1">
    <citation type="journal article" date="2009" name="J. Bacteriol.">
        <title>Complete and draft genome sequences of six members of the Aquificales.</title>
        <authorList>
            <person name="Reysenbach A.L."/>
            <person name="Hamamura N."/>
            <person name="Podar M."/>
            <person name="Griffiths E."/>
            <person name="Ferreira S."/>
            <person name="Hochstein R."/>
            <person name="Heidelberg J."/>
            <person name="Johnson J."/>
            <person name="Mead D."/>
            <person name="Pohorille A."/>
            <person name="Sarmiento M."/>
            <person name="Schweighofer K."/>
            <person name="Seshadri R."/>
            <person name="Voytek M.A."/>
        </authorList>
    </citation>
    <scope>NUCLEOTIDE SEQUENCE [LARGE SCALE GENOMIC DNA]</scope>
    <source>
        <strain evidence="4">Az-Fu1 / DSM 15241 / OCM 825</strain>
    </source>
</reference>
<dbReference type="Pfam" id="PF04316">
    <property type="entry name" value="FlgM"/>
    <property type="match status" value="1"/>
</dbReference>
<evidence type="ECO:0000313" key="3">
    <source>
        <dbReference type="EMBL" id="ACN99693.1"/>
    </source>
</evidence>
<dbReference type="SUPFAM" id="SSF101498">
    <property type="entry name" value="Anti-sigma factor FlgM"/>
    <property type="match status" value="1"/>
</dbReference>
<keyword evidence="1" id="KW-0175">Coiled coil</keyword>
<dbReference type="RefSeq" id="WP_012675002.1">
    <property type="nucleotide sequence ID" value="NC_012438.1"/>
</dbReference>
<dbReference type="KEGG" id="saf:SULAZ_1710"/>
<dbReference type="InterPro" id="IPR031316">
    <property type="entry name" value="FlgM_C"/>
</dbReference>
<protein>
    <recommendedName>
        <fullName evidence="2">Anti-sigma-28 factor FlgM C-terminal domain-containing protein</fullName>
    </recommendedName>
</protein>
<accession>C1DX32</accession>
<organism evidence="3 4">
    <name type="scientific">Sulfurihydrogenibium azorense (strain DSM 15241 / OCM 825 / Az-Fu1)</name>
    <dbReference type="NCBI Taxonomy" id="204536"/>
    <lineage>
        <taxon>Bacteria</taxon>
        <taxon>Pseudomonadati</taxon>
        <taxon>Aquificota</taxon>
        <taxon>Aquificia</taxon>
        <taxon>Aquificales</taxon>
        <taxon>Hydrogenothermaceae</taxon>
        <taxon>Sulfurihydrogenibium</taxon>
    </lineage>
</organism>
<name>C1DX32_SULAA</name>
<feature type="domain" description="Anti-sigma-28 factor FlgM C-terminal" evidence="2">
    <location>
        <begin position="11"/>
        <end position="54"/>
    </location>
</feature>
<proteinExistence type="predicted"/>
<sequence length="60" mass="7354">MRNEEDLNEAIERLKDFLDQEKEMRQERIEEIKRLIAEGKYDVPVEELVEKILKKLKERP</sequence>
<dbReference type="STRING" id="204536.SULAZ_1710"/>
<keyword evidence="4" id="KW-1185">Reference proteome</keyword>
<evidence type="ECO:0000256" key="1">
    <source>
        <dbReference type="SAM" id="Coils"/>
    </source>
</evidence>
<evidence type="ECO:0000313" key="4">
    <source>
        <dbReference type="Proteomes" id="UP000001369"/>
    </source>
</evidence>
<evidence type="ECO:0000259" key="2">
    <source>
        <dbReference type="Pfam" id="PF04316"/>
    </source>
</evidence>
<feature type="coiled-coil region" evidence="1">
    <location>
        <begin position="1"/>
        <end position="38"/>
    </location>
</feature>